<dbReference type="KEGG" id="mym:A176_000546"/>
<dbReference type="Proteomes" id="UP000009026">
    <property type="component" value="Chromosome"/>
</dbReference>
<accession>A0A0H4WLN0</accession>
<dbReference type="PATRIC" id="fig|1297742.4.peg.555"/>
<dbReference type="STRING" id="1297742.A176_000546"/>
<dbReference type="EMBL" id="CP012109">
    <property type="protein sequence ID" value="AKQ63634.1"/>
    <property type="molecule type" value="Genomic_DNA"/>
</dbReference>
<dbReference type="AlphaFoldDB" id="A0A0H4WLN0"/>
<name>A0A0H4WLN0_9BACT</name>
<dbReference type="RefSeq" id="WP_002636922.1">
    <property type="nucleotide sequence ID" value="NZ_CP012109.1"/>
</dbReference>
<evidence type="ECO:0000313" key="1">
    <source>
        <dbReference type="EMBL" id="AKQ63634.1"/>
    </source>
</evidence>
<keyword evidence="2" id="KW-1185">Reference proteome</keyword>
<reference evidence="1 2" key="1">
    <citation type="journal article" date="2016" name="PLoS ONE">
        <title>Complete Genome Sequence and Comparative Genomics of a Novel Myxobacterium Myxococcus hansupus.</title>
        <authorList>
            <person name="Sharma G."/>
            <person name="Narwani T."/>
            <person name="Subramanian S."/>
        </authorList>
    </citation>
    <scope>NUCLEOTIDE SEQUENCE [LARGE SCALE GENOMIC DNA]</scope>
    <source>
        <strain evidence="2">mixupus</strain>
    </source>
</reference>
<evidence type="ECO:0000313" key="2">
    <source>
        <dbReference type="Proteomes" id="UP000009026"/>
    </source>
</evidence>
<sequence length="1069" mass="119398">MPYLPLRCAWTHFAPSQETLAVTYDPPDAGRLVSVQLEVRDYAGAVVYRSAALDCQGGPAPLDWTGALNVGNDAVHEPFATPLRAPYTLRVDAVIAADEDEDLRQPEDLPNSELDSVVPCEALRHDDEPRREDVVVVLPPPPPSTAQVNVLYHSVDVVRGPWLASGAVFVRGTVDSICHKLNQLGYYAGPPARASVTPDYFNKAKERFRRNHGDLRILPAPTNLEFEDALDGALAHHHGARPTLADDQGVPVPDGTALGGNGAPLRVYVEAVGFDEDLANRTDEFMRQLPPGRGNAPVNWAALHNKTASEAGKLNRPLVPLEAVIYLKGHDNRRVVAPQAVGAVRVDWSALEPGEDVSHLPMNDRLHSGTRAYINRVLRSDYVDLERNLGSTNCPAAYGGIRTRAQNFRNPFWREPQPYAPYAVPTEDAGNKVLWAPACTDTGQHLARVGRSGIYLQPSLIGGDRYQVRARLSYEGRGNAAALEIANPVCKFETKPIVVWRRVEVFGVVGWPLRNHGQLPQKCRARYAESYLDVDFTHTLYRRISQVINNADYANWFNHIRTNVKPSVASVVGLLDTLNVHDASPVVRLNPVAVLSSTDKDNIFMFVSDMFNEMVTTPNVASAGGFLLSLISDNIRTGHAPCGGIVMLEYMLSDDIRNALETSEIGEVPTTSNGNNDLLGIIDQRVNANADFVFTHEVGHCFWLTHHEASMGVVKQHHDQFDHNCMMSYPDWDGARPQYPHQAANTYDPHFCGKCNLKLRGWDITHADILTLDTATPPDQIKTLFYYDRADPGLQWDVELSNVSEAFTRVSRGPFRERHFNQNANFDTWMTDLGDCDIYHHVTHGNVRCSRHGSRLASMDMAIPRYPTWCRSDNTKVQRLTTEEQDLCVRTNFDAQSLTAWAKKNFITPQTYWHDLTSVIQWTVDINDSSRDVEFTYEQVQRAFKRGQNAPRLLAFFSSCLIGWERRFAKLFIDQGTRYVIAFRSRYQTSQALPFSREFYRLLSAGQFDAGMINGAFTAAALSFPHAEPCLFTAANITRCTATTRAGTAAFTQHTWKDDAFEEPRFPTS</sequence>
<organism evidence="1 2">
    <name type="scientific">Pseudomyxococcus hansupus</name>
    <dbReference type="NCBI Taxonomy" id="1297742"/>
    <lineage>
        <taxon>Bacteria</taxon>
        <taxon>Pseudomonadati</taxon>
        <taxon>Myxococcota</taxon>
        <taxon>Myxococcia</taxon>
        <taxon>Myxococcales</taxon>
        <taxon>Cystobacterineae</taxon>
        <taxon>Myxococcaceae</taxon>
        <taxon>Pseudomyxococcus</taxon>
    </lineage>
</organism>
<gene>
    <name evidence="1" type="ORF">A176_000546</name>
</gene>
<dbReference type="OrthoDB" id="5499406at2"/>
<protein>
    <submittedName>
        <fullName evidence="1">Uncharacterized protein</fullName>
    </submittedName>
</protein>
<proteinExistence type="predicted"/>